<dbReference type="CDD" id="cd03789">
    <property type="entry name" value="GT9_LPS_heptosyltransferase"/>
    <property type="match status" value="1"/>
</dbReference>
<dbReference type="PANTHER" id="PTHR30160:SF1">
    <property type="entry name" value="LIPOPOLYSACCHARIDE 1,2-N-ACETYLGLUCOSAMINETRANSFERASE-RELATED"/>
    <property type="match status" value="1"/>
</dbReference>
<dbReference type="PANTHER" id="PTHR30160">
    <property type="entry name" value="TETRAACYLDISACCHARIDE 4'-KINASE-RELATED"/>
    <property type="match status" value="1"/>
</dbReference>
<dbReference type="AlphaFoldDB" id="A0A366H1F1"/>
<evidence type="ECO:0000313" key="3">
    <source>
        <dbReference type="EMBL" id="RBP35704.1"/>
    </source>
</evidence>
<gene>
    <name evidence="3" type="ORF">DES53_12073</name>
</gene>
<dbReference type="GO" id="GO:0009244">
    <property type="term" value="P:lipopolysaccharide core region biosynthetic process"/>
    <property type="evidence" value="ECO:0007669"/>
    <property type="project" value="TreeGrafter"/>
</dbReference>
<dbReference type="EMBL" id="QNRR01000020">
    <property type="protein sequence ID" value="RBP35704.1"/>
    <property type="molecule type" value="Genomic_DNA"/>
</dbReference>
<dbReference type="Gene3D" id="3.40.50.2000">
    <property type="entry name" value="Glycogen Phosphorylase B"/>
    <property type="match status" value="2"/>
</dbReference>
<organism evidence="3 4">
    <name type="scientific">Roseimicrobium gellanilyticum</name>
    <dbReference type="NCBI Taxonomy" id="748857"/>
    <lineage>
        <taxon>Bacteria</taxon>
        <taxon>Pseudomonadati</taxon>
        <taxon>Verrucomicrobiota</taxon>
        <taxon>Verrucomicrobiia</taxon>
        <taxon>Verrucomicrobiales</taxon>
        <taxon>Verrucomicrobiaceae</taxon>
        <taxon>Roseimicrobium</taxon>
    </lineage>
</organism>
<keyword evidence="2 3" id="KW-0808">Transferase</keyword>
<evidence type="ECO:0000256" key="1">
    <source>
        <dbReference type="ARBA" id="ARBA00022676"/>
    </source>
</evidence>
<evidence type="ECO:0000313" key="4">
    <source>
        <dbReference type="Proteomes" id="UP000253426"/>
    </source>
</evidence>
<accession>A0A366H1F1</accession>
<dbReference type="SUPFAM" id="SSF53756">
    <property type="entry name" value="UDP-Glycosyltransferase/glycogen phosphorylase"/>
    <property type="match status" value="1"/>
</dbReference>
<keyword evidence="1" id="KW-0328">Glycosyltransferase</keyword>
<dbReference type="GO" id="GO:0005829">
    <property type="term" value="C:cytosol"/>
    <property type="evidence" value="ECO:0007669"/>
    <property type="project" value="TreeGrafter"/>
</dbReference>
<comment type="caution">
    <text evidence="3">The sequence shown here is derived from an EMBL/GenBank/DDBJ whole genome shotgun (WGS) entry which is preliminary data.</text>
</comment>
<sequence>MPRILLIQLKRIGDFILTAPAAQALHEAMPGAELVMLAPSGVADLARCLASVQRVIPYTAGRMNLETWASTIAGEWAACLDFTGTDRSALIAQLSRARKRIGYTKFARGLRSMAFTDTCDASVRELHTVDFHLALVSKLLGREVSVSGKPPFRIPPDTASSARARLAEAGIREGEPYAILHIGTAREEKFWLDERWNEVAQHLYRNHHLKIVLTGSGDGLEAPHLDHLRSLLHVPYADLTGKLPLTELAAVIRDCRVIAGVDSMAMHLASLFMKPQVALFGPTNPYQWRARHPQARVLTPFSESPVHTFVPKMKKGSMVDIPTARVTASLDSLIG</sequence>
<dbReference type="GO" id="GO:0008713">
    <property type="term" value="F:ADP-heptose-lipopolysaccharide heptosyltransferase activity"/>
    <property type="evidence" value="ECO:0007669"/>
    <property type="project" value="TreeGrafter"/>
</dbReference>
<proteinExistence type="predicted"/>
<dbReference type="RefSeq" id="WP_113962249.1">
    <property type="nucleotide sequence ID" value="NZ_QNRR01000020.1"/>
</dbReference>
<keyword evidence="4" id="KW-1185">Reference proteome</keyword>
<dbReference type="Proteomes" id="UP000253426">
    <property type="component" value="Unassembled WGS sequence"/>
</dbReference>
<dbReference type="InterPro" id="IPR002201">
    <property type="entry name" value="Glyco_trans_9"/>
</dbReference>
<reference evidence="3 4" key="1">
    <citation type="submission" date="2018-06" db="EMBL/GenBank/DDBJ databases">
        <title>Genomic Encyclopedia of Type Strains, Phase IV (KMG-IV): sequencing the most valuable type-strain genomes for metagenomic binning, comparative biology and taxonomic classification.</title>
        <authorList>
            <person name="Goeker M."/>
        </authorList>
    </citation>
    <scope>NUCLEOTIDE SEQUENCE [LARGE SCALE GENOMIC DNA]</scope>
    <source>
        <strain evidence="3 4">DSM 25532</strain>
    </source>
</reference>
<dbReference type="OrthoDB" id="9797795at2"/>
<dbReference type="Pfam" id="PF01075">
    <property type="entry name" value="Glyco_transf_9"/>
    <property type="match status" value="1"/>
</dbReference>
<protein>
    <submittedName>
        <fullName evidence="3">Heptosyltransferase-1/heptosyltransferase-2</fullName>
    </submittedName>
</protein>
<dbReference type="InterPro" id="IPR051199">
    <property type="entry name" value="LPS_LOS_Heptosyltrfase"/>
</dbReference>
<name>A0A366H1F1_9BACT</name>
<evidence type="ECO:0000256" key="2">
    <source>
        <dbReference type="ARBA" id="ARBA00022679"/>
    </source>
</evidence>